<dbReference type="AlphaFoldDB" id="A0A914ZMJ5"/>
<reference evidence="2" key="1">
    <citation type="submission" date="2022-11" db="UniProtKB">
        <authorList>
            <consortium name="WormBaseParasite"/>
        </authorList>
    </citation>
    <scope>IDENTIFICATION</scope>
</reference>
<protein>
    <submittedName>
        <fullName evidence="2">Uncharacterized protein</fullName>
    </submittedName>
</protein>
<proteinExistence type="predicted"/>
<organism evidence="1 2">
    <name type="scientific">Parascaris univalens</name>
    <name type="common">Nematode worm</name>
    <dbReference type="NCBI Taxonomy" id="6257"/>
    <lineage>
        <taxon>Eukaryota</taxon>
        <taxon>Metazoa</taxon>
        <taxon>Ecdysozoa</taxon>
        <taxon>Nematoda</taxon>
        <taxon>Chromadorea</taxon>
        <taxon>Rhabditida</taxon>
        <taxon>Spirurina</taxon>
        <taxon>Ascaridomorpha</taxon>
        <taxon>Ascaridoidea</taxon>
        <taxon>Ascarididae</taxon>
        <taxon>Parascaris</taxon>
    </lineage>
</organism>
<evidence type="ECO:0000313" key="1">
    <source>
        <dbReference type="Proteomes" id="UP000887569"/>
    </source>
</evidence>
<keyword evidence="1" id="KW-1185">Reference proteome</keyword>
<accession>A0A914ZMJ5</accession>
<evidence type="ECO:0000313" key="2">
    <source>
        <dbReference type="WBParaSite" id="PgB09_g024_t04"/>
    </source>
</evidence>
<name>A0A914ZMJ5_PARUN</name>
<dbReference type="Proteomes" id="UP000887569">
    <property type="component" value="Unplaced"/>
</dbReference>
<sequence length="84" mass="9333">MPGIVGQCLVFMTVDSLGIRRGTFLPFASSTSPASNSGIDQYDEAQFDGMKSRCSNAAIRSNKLNLSFTLYYKKKSDPLYLRRV</sequence>
<dbReference type="WBParaSite" id="PgB09_g024_t04">
    <property type="protein sequence ID" value="PgB09_g024_t04"/>
    <property type="gene ID" value="PgB09_g024"/>
</dbReference>